<comment type="caution">
    <text evidence="1">The sequence shown here is derived from an EMBL/GenBank/DDBJ whole genome shotgun (WGS) entry which is preliminary data.</text>
</comment>
<sequence length="502" mass="58083">MAFEETERHADPTRPGSGGASGQATIDDLGDSLSTIREHYQKPLITLLLDIQETKIQSPKSMKFVQELECLFLLADNNTRSLGARPTEPKSAHPTATFARKHINAFREGEYVALSYTWEPYLQLETYGQYYVEPRNREGRPKKSKVRDSVFERIIKYMNRFNLRYLWIDKECIAQEDSKEKEIAVQAMDQVYNCSIHPIGLLYQPIQSIAELKLLARLMTWDFIEKSESGFELDPEFLEESKCNTLELLEAIVSDVWWTRAWIYQENYRGGTNMKLLIPHRIPQEDYQNRGPYVELFGDIPGEIILESTKFHEAATAFCLALSKIFQHAEDDDCLGRGERLVLRLLAKRIKHKGIREDIYGFLKCVDTPEYGGSFVKEYQRYMAKELVTAVNEGKHKRLRLAALWHPNGWYSPYRAIFICDRSEPEGSPSYAFTASREGQSNDSGRLINDIDKHVSLAVDFFGENERTPFLYTRRWMHGLCFFYGCPRIEAVFPWPSALSEI</sequence>
<proteinExistence type="predicted"/>
<organism evidence="1 2">
    <name type="scientific">Xylaria curta</name>
    <dbReference type="NCBI Taxonomy" id="42375"/>
    <lineage>
        <taxon>Eukaryota</taxon>
        <taxon>Fungi</taxon>
        <taxon>Dikarya</taxon>
        <taxon>Ascomycota</taxon>
        <taxon>Pezizomycotina</taxon>
        <taxon>Sordariomycetes</taxon>
        <taxon>Xylariomycetidae</taxon>
        <taxon>Xylariales</taxon>
        <taxon>Xylariaceae</taxon>
        <taxon>Xylaria</taxon>
    </lineage>
</organism>
<name>A0ACC1NEN4_9PEZI</name>
<gene>
    <name evidence="1" type="ORF">NUW58_g7982</name>
</gene>
<accession>A0ACC1NEN4</accession>
<protein>
    <submittedName>
        <fullName evidence="1">Uncharacterized protein</fullName>
    </submittedName>
</protein>
<evidence type="ECO:0000313" key="2">
    <source>
        <dbReference type="Proteomes" id="UP001143856"/>
    </source>
</evidence>
<dbReference type="Proteomes" id="UP001143856">
    <property type="component" value="Unassembled WGS sequence"/>
</dbReference>
<reference evidence="1" key="1">
    <citation type="submission" date="2022-10" db="EMBL/GenBank/DDBJ databases">
        <title>Genome Sequence of Xylaria curta.</title>
        <authorList>
            <person name="Buettner E."/>
        </authorList>
    </citation>
    <scope>NUCLEOTIDE SEQUENCE</scope>
    <source>
        <strain evidence="1">Babe10</strain>
    </source>
</reference>
<keyword evidence="2" id="KW-1185">Reference proteome</keyword>
<dbReference type="EMBL" id="JAPDGR010002246">
    <property type="protein sequence ID" value="KAJ2976863.1"/>
    <property type="molecule type" value="Genomic_DNA"/>
</dbReference>
<evidence type="ECO:0000313" key="1">
    <source>
        <dbReference type="EMBL" id="KAJ2976863.1"/>
    </source>
</evidence>